<dbReference type="Proteomes" id="UP000186221">
    <property type="component" value="Unassembled WGS sequence"/>
</dbReference>
<proteinExistence type="predicted"/>
<dbReference type="AlphaFoldDB" id="A0A1N7KCR9"/>
<dbReference type="EMBL" id="FTOG01000002">
    <property type="protein sequence ID" value="SIS59407.1"/>
    <property type="molecule type" value="Genomic_DNA"/>
</dbReference>
<keyword evidence="1" id="KW-0472">Membrane</keyword>
<reference evidence="3" key="1">
    <citation type="submission" date="2017-01" db="EMBL/GenBank/DDBJ databases">
        <authorList>
            <person name="Varghese N."/>
            <person name="Submissions S."/>
        </authorList>
    </citation>
    <scope>NUCLEOTIDE SEQUENCE [LARGE SCALE GENOMIC DNA]</scope>
    <source>
        <strain evidence="3">DSM 19945</strain>
    </source>
</reference>
<dbReference type="RefSeq" id="WP_076483914.1">
    <property type="nucleotide sequence ID" value="NZ_FTOG01000002.1"/>
</dbReference>
<dbReference type="STRING" id="453582.SAMN05421580_102350"/>
<protein>
    <submittedName>
        <fullName evidence="2">Uncharacterized protein</fullName>
    </submittedName>
</protein>
<dbReference type="OrthoDB" id="7851333at2"/>
<evidence type="ECO:0000256" key="1">
    <source>
        <dbReference type="SAM" id="Phobius"/>
    </source>
</evidence>
<sequence length="166" mass="17880">MIRPELRDHLTHHRETYIAGLCVAGSAWVGTRGGWFLAAIGLALGVVCAVWMLLAWRRTRFARPVSEPGLVDLDEGRIGYYGAGGAVLGGYIALEDLAEIRLLSLRGQKFWRLKAADGQALLVPVAASGSEKLYDAFATLPGIEMGALTAALSSSATAQSLWRRRV</sequence>
<keyword evidence="3" id="KW-1185">Reference proteome</keyword>
<evidence type="ECO:0000313" key="3">
    <source>
        <dbReference type="Proteomes" id="UP000186221"/>
    </source>
</evidence>
<evidence type="ECO:0000313" key="2">
    <source>
        <dbReference type="EMBL" id="SIS59407.1"/>
    </source>
</evidence>
<feature type="transmembrane region" description="Helical" evidence="1">
    <location>
        <begin position="35"/>
        <end position="56"/>
    </location>
</feature>
<gene>
    <name evidence="2" type="ORF">SAMN05421580_102350</name>
</gene>
<organism evidence="2 3">
    <name type="scientific">Rhodobacter aestuarii</name>
    <dbReference type="NCBI Taxonomy" id="453582"/>
    <lineage>
        <taxon>Bacteria</taxon>
        <taxon>Pseudomonadati</taxon>
        <taxon>Pseudomonadota</taxon>
        <taxon>Alphaproteobacteria</taxon>
        <taxon>Rhodobacterales</taxon>
        <taxon>Rhodobacter group</taxon>
        <taxon>Rhodobacter</taxon>
    </lineage>
</organism>
<keyword evidence="1" id="KW-0812">Transmembrane</keyword>
<accession>A0A1N7KCR9</accession>
<name>A0A1N7KCR9_9RHOB</name>
<keyword evidence="1" id="KW-1133">Transmembrane helix</keyword>